<dbReference type="SUPFAM" id="SSF48371">
    <property type="entry name" value="ARM repeat"/>
    <property type="match status" value="1"/>
</dbReference>
<gene>
    <name evidence="5" type="ORF">HHI36_012850</name>
</gene>
<feature type="domain" description="Importin N-terminal" evidence="4">
    <location>
        <begin position="30"/>
        <end position="102"/>
    </location>
</feature>
<comment type="caution">
    <text evidence="5">The sequence shown here is derived from an EMBL/GenBank/DDBJ whole genome shotgun (WGS) entry which is preliminary data.</text>
</comment>
<evidence type="ECO:0000313" key="5">
    <source>
        <dbReference type="EMBL" id="KAL3277504.1"/>
    </source>
</evidence>
<dbReference type="GO" id="GO:0005634">
    <property type="term" value="C:nucleus"/>
    <property type="evidence" value="ECO:0007669"/>
    <property type="project" value="UniProtKB-SubCell"/>
</dbReference>
<dbReference type="Proteomes" id="UP001516400">
    <property type="component" value="Unassembled WGS sequence"/>
</dbReference>
<dbReference type="InterPro" id="IPR001494">
    <property type="entry name" value="Importin-beta_N"/>
</dbReference>
<dbReference type="EMBL" id="JABFTP020000103">
    <property type="protein sequence ID" value="KAL3277504.1"/>
    <property type="molecule type" value="Genomic_DNA"/>
</dbReference>
<evidence type="ECO:0000256" key="2">
    <source>
        <dbReference type="ARBA" id="ARBA00022448"/>
    </source>
</evidence>
<name>A0ABD2NG95_9CUCU</name>
<dbReference type="Pfam" id="PF03810">
    <property type="entry name" value="IBN_N"/>
    <property type="match status" value="1"/>
</dbReference>
<evidence type="ECO:0000256" key="3">
    <source>
        <dbReference type="ARBA" id="ARBA00023242"/>
    </source>
</evidence>
<dbReference type="PANTHER" id="PTHR10997">
    <property type="entry name" value="IMPORTIN-7, 8, 11"/>
    <property type="match status" value="1"/>
</dbReference>
<dbReference type="InterPro" id="IPR016024">
    <property type="entry name" value="ARM-type_fold"/>
</dbReference>
<keyword evidence="6" id="KW-1185">Reference proteome</keyword>
<keyword evidence="2" id="KW-0813">Transport</keyword>
<dbReference type="PROSITE" id="PS50166">
    <property type="entry name" value="IMPORTIN_B_NT"/>
    <property type="match status" value="1"/>
</dbReference>
<evidence type="ECO:0000256" key="1">
    <source>
        <dbReference type="ARBA" id="ARBA00004123"/>
    </source>
</evidence>
<organism evidence="5 6">
    <name type="scientific">Cryptolaemus montrouzieri</name>
    <dbReference type="NCBI Taxonomy" id="559131"/>
    <lineage>
        <taxon>Eukaryota</taxon>
        <taxon>Metazoa</taxon>
        <taxon>Ecdysozoa</taxon>
        <taxon>Arthropoda</taxon>
        <taxon>Hexapoda</taxon>
        <taxon>Insecta</taxon>
        <taxon>Pterygota</taxon>
        <taxon>Neoptera</taxon>
        <taxon>Endopterygota</taxon>
        <taxon>Coleoptera</taxon>
        <taxon>Polyphaga</taxon>
        <taxon>Cucujiformia</taxon>
        <taxon>Coccinelloidea</taxon>
        <taxon>Coccinellidae</taxon>
        <taxon>Scymninae</taxon>
        <taxon>Scymnini</taxon>
        <taxon>Cryptolaemus</taxon>
    </lineage>
</organism>
<dbReference type="Gene3D" id="1.25.10.10">
    <property type="entry name" value="Leucine-rich Repeat Variant"/>
    <property type="match status" value="1"/>
</dbReference>
<reference evidence="5 6" key="1">
    <citation type="journal article" date="2021" name="BMC Biol.">
        <title>Horizontally acquired antibacterial genes associated with adaptive radiation of ladybird beetles.</title>
        <authorList>
            <person name="Li H.S."/>
            <person name="Tang X.F."/>
            <person name="Huang Y.H."/>
            <person name="Xu Z.Y."/>
            <person name="Chen M.L."/>
            <person name="Du X.Y."/>
            <person name="Qiu B.Y."/>
            <person name="Chen P.T."/>
            <person name="Zhang W."/>
            <person name="Slipinski A."/>
            <person name="Escalona H.E."/>
            <person name="Waterhouse R.M."/>
            <person name="Zwick A."/>
            <person name="Pang H."/>
        </authorList>
    </citation>
    <scope>NUCLEOTIDE SEQUENCE [LARGE SCALE GENOMIC DNA]</scope>
    <source>
        <strain evidence="5">SYSU2018</strain>
    </source>
</reference>
<evidence type="ECO:0000313" key="6">
    <source>
        <dbReference type="Proteomes" id="UP001516400"/>
    </source>
</evidence>
<dbReference type="AlphaFoldDB" id="A0ABD2NG95"/>
<accession>A0ABD2NG95</accession>
<protein>
    <recommendedName>
        <fullName evidence="4">Importin N-terminal domain-containing protein</fullName>
    </recommendedName>
</protein>
<dbReference type="PANTHER" id="PTHR10997:SF7">
    <property type="entry name" value="IMPORTIN-11"/>
    <property type="match status" value="1"/>
</dbReference>
<sequence length="284" mass="32974">MDLDISPTQDHLLEALKRASSQNTEILKPAETQLREWEIQPGFYTALLNIISTHNLDLNIRWIAVLYMKNGIDRYWRRNAPNAISEEEKIVIKQGLISSFNEPVNQIATQRAVLVSKIARIDCPREWSELLPTLLQAVLSTDSIVQHRALLTLHHVIKAISSKRLAGDRRLFQDFSNNVYNFILDLWNTFSDLFINNICHNENVDLTIANLEKALLTLKILRKLTVFGFYKPHENSNCMNFLKIIFEKAKGALECRKQLKGKEFMSWNCVKNILITRQKCSYRY</sequence>
<comment type="subcellular location">
    <subcellularLocation>
        <location evidence="1">Nucleus</location>
    </subcellularLocation>
</comment>
<keyword evidence="3" id="KW-0539">Nucleus</keyword>
<proteinExistence type="predicted"/>
<dbReference type="InterPro" id="IPR011989">
    <property type="entry name" value="ARM-like"/>
</dbReference>
<evidence type="ECO:0000259" key="4">
    <source>
        <dbReference type="PROSITE" id="PS50166"/>
    </source>
</evidence>
<dbReference type="SMART" id="SM00913">
    <property type="entry name" value="IBN_N"/>
    <property type="match status" value="1"/>
</dbReference>